<dbReference type="SUPFAM" id="SSF53335">
    <property type="entry name" value="S-adenosyl-L-methionine-dependent methyltransferases"/>
    <property type="match status" value="1"/>
</dbReference>
<keyword evidence="4 6" id="KW-0949">S-adenosyl-L-methionine</keyword>
<comment type="caution">
    <text evidence="7">The sequence shown here is derived from an EMBL/GenBank/DDBJ whole genome shotgun (WGS) entry which is preliminary data.</text>
</comment>
<evidence type="ECO:0000256" key="1">
    <source>
        <dbReference type="ARBA" id="ARBA00011975"/>
    </source>
</evidence>
<dbReference type="InterPro" id="IPR018117">
    <property type="entry name" value="C5_DNA_meth_AS"/>
</dbReference>
<reference evidence="7 8" key="1">
    <citation type="submission" date="2010-12" db="EMBL/GenBank/DDBJ databases">
        <authorList>
            <person name="Muzny D."/>
            <person name="Qin X."/>
            <person name="Deng J."/>
            <person name="Jiang H."/>
            <person name="Liu Y."/>
            <person name="Qu J."/>
            <person name="Song X.-Z."/>
            <person name="Zhang L."/>
            <person name="Thornton R."/>
            <person name="Coyle M."/>
            <person name="Francisco L."/>
            <person name="Jackson L."/>
            <person name="Javaid M."/>
            <person name="Korchina V."/>
            <person name="Kovar C."/>
            <person name="Mata R."/>
            <person name="Mathew T."/>
            <person name="Ngo R."/>
            <person name="Nguyen L."/>
            <person name="Nguyen N."/>
            <person name="Okwuonu G."/>
            <person name="Ongeri F."/>
            <person name="Pham C."/>
            <person name="Simmons D."/>
            <person name="Wilczek-Boney K."/>
            <person name="Hale W."/>
            <person name="Jakkamsetti A."/>
            <person name="Pham P."/>
            <person name="Ruth R."/>
            <person name="San Lucas F."/>
            <person name="Warren J."/>
            <person name="Zhang J."/>
            <person name="Zhao Z."/>
            <person name="Zhou C."/>
            <person name="Zhu D."/>
            <person name="Lee S."/>
            <person name="Bess C."/>
            <person name="Blankenburg K."/>
            <person name="Forbes L."/>
            <person name="Fu Q."/>
            <person name="Gubbala S."/>
            <person name="Hirani K."/>
            <person name="Jayaseelan J.C."/>
            <person name="Lara F."/>
            <person name="Munidasa M."/>
            <person name="Palculict T."/>
            <person name="Patil S."/>
            <person name="Pu L.-L."/>
            <person name="Saada N."/>
            <person name="Tang L."/>
            <person name="Weissenberger G."/>
            <person name="Zhu Y."/>
            <person name="Hemphill L."/>
            <person name="Shang Y."/>
            <person name="Youmans B."/>
            <person name="Ayvaz T."/>
            <person name="Ross M."/>
            <person name="Santibanez J."/>
            <person name="Aqrawi P."/>
            <person name="Gross S."/>
            <person name="Joshi V."/>
            <person name="Fowler G."/>
            <person name="Nazareth L."/>
            <person name="Reid J."/>
            <person name="Worley K."/>
            <person name="Petrosino J."/>
            <person name="Highlander S."/>
            <person name="Gibbs R."/>
        </authorList>
    </citation>
    <scope>NUCLEOTIDE SEQUENCE [LARGE SCALE GENOMIC DNA]</scope>
    <source>
        <strain evidence="7 8">DSM 3986</strain>
    </source>
</reference>
<proteinExistence type="inferred from homology"/>
<evidence type="ECO:0000256" key="6">
    <source>
        <dbReference type="PROSITE-ProRule" id="PRU01016"/>
    </source>
</evidence>
<dbReference type="Gene3D" id="3.40.50.150">
    <property type="entry name" value="Vaccinia Virus protein VP39"/>
    <property type="match status" value="1"/>
</dbReference>
<dbReference type="PANTHER" id="PTHR10629">
    <property type="entry name" value="CYTOSINE-SPECIFIC METHYLTRANSFERASE"/>
    <property type="match status" value="1"/>
</dbReference>
<dbReference type="GO" id="GO:0032259">
    <property type="term" value="P:methylation"/>
    <property type="evidence" value="ECO:0007669"/>
    <property type="project" value="UniProtKB-KW"/>
</dbReference>
<dbReference type="GO" id="GO:0009307">
    <property type="term" value="P:DNA restriction-modification system"/>
    <property type="evidence" value="ECO:0007669"/>
    <property type="project" value="UniProtKB-KW"/>
</dbReference>
<accession>E6LK79</accession>
<name>E6LK79_9FIRM</name>
<dbReference type="PROSITE" id="PS51679">
    <property type="entry name" value="SAM_MT_C5"/>
    <property type="match status" value="1"/>
</dbReference>
<dbReference type="InterPro" id="IPR001525">
    <property type="entry name" value="C5_MeTfrase"/>
</dbReference>
<dbReference type="Pfam" id="PF00145">
    <property type="entry name" value="DNA_methylase"/>
    <property type="match status" value="2"/>
</dbReference>
<evidence type="ECO:0000256" key="4">
    <source>
        <dbReference type="ARBA" id="ARBA00022691"/>
    </source>
</evidence>
<dbReference type="InterPro" id="IPR050390">
    <property type="entry name" value="C5-Methyltransferase"/>
</dbReference>
<dbReference type="InterPro" id="IPR029063">
    <property type="entry name" value="SAM-dependent_MTases_sf"/>
</dbReference>
<dbReference type="EMBL" id="AEPW01000008">
    <property type="protein sequence ID" value="EFU77719.1"/>
    <property type="molecule type" value="Genomic_DNA"/>
</dbReference>
<dbReference type="Gene3D" id="3.90.120.10">
    <property type="entry name" value="DNA Methylase, subunit A, domain 2"/>
    <property type="match status" value="1"/>
</dbReference>
<comment type="similarity">
    <text evidence="6">Belongs to the class I-like SAM-binding methyltransferase superfamily. C5-methyltransferase family.</text>
</comment>
<evidence type="ECO:0000313" key="7">
    <source>
        <dbReference type="EMBL" id="EFU77719.1"/>
    </source>
</evidence>
<sequence>MAKKEGWKSSERKSQMKLGALFSGSGGFELAGQLVGFTPVWASEIEPFPILVTTKRFPRMLHLGDIKKLDGAKMPKVDIITGGSPCQDMSIAGKRVGLDGSRSNLIREQIRVVKEMRESDKADGRTGKEIRPRFMVWENVPGAFSSNKGEDFRCVLEEICRVADAEVSIPRPPKSKWEKSGTIMADGYSVAWRTLDAQYWGVPQRRKRIYLVADFGGESAPEILFEQDSLRRDSCKSREEKEEASGNFRESFEKSDKYRFVVIENHPADSRVDICKDGKVQTLTGRMGTGGGNVPILLEEIKAFHITQDPISMKISPCLTQGNSNTGQATIGVVIPVMDKASRYKSQKTANSFGVGDEDNPAYTLTTADRHSIAYSIDRAAFNQDVNAKYDIGIAEDIAQTIVARGPSAVAHETYAIQGFGEYKPSGKASSIKHRDFKDATDLVVAFEPGTVSRVGGHYYEDGKAGTIRAKPGDNQQTIINDYIVRRLTPKECGRLQGFPDGWTDNLAIAEPTEDDILYWRMIFKEHAEAFGEKKKEKTDNQIRKWLQNPESDSAKYKMWGNGIALPCATFVMKGIAQKLQRRSMKEIKINVPDGTQLLHVLAVIDNGREIHYEAKFCDLRDGNTEYSINSNDEKNIGESKGNV</sequence>
<evidence type="ECO:0000256" key="2">
    <source>
        <dbReference type="ARBA" id="ARBA00022603"/>
    </source>
</evidence>
<evidence type="ECO:0000256" key="3">
    <source>
        <dbReference type="ARBA" id="ARBA00022679"/>
    </source>
</evidence>
<dbReference type="RefSeq" id="WP_008750135.1">
    <property type="nucleotide sequence ID" value="NZ_GL622296.1"/>
</dbReference>
<gene>
    <name evidence="7" type="primary">dcm</name>
    <name evidence="7" type="ORF">HMPREF0381_0364</name>
</gene>
<dbReference type="Proteomes" id="UP000003434">
    <property type="component" value="Unassembled WGS sequence"/>
</dbReference>
<keyword evidence="5" id="KW-0680">Restriction system</keyword>
<dbReference type="GO" id="GO:0003886">
    <property type="term" value="F:DNA (cytosine-5-)-methyltransferase activity"/>
    <property type="evidence" value="ECO:0007669"/>
    <property type="project" value="UniProtKB-EC"/>
</dbReference>
<feature type="active site" evidence="6">
    <location>
        <position position="86"/>
    </location>
</feature>
<evidence type="ECO:0000313" key="8">
    <source>
        <dbReference type="Proteomes" id="UP000003434"/>
    </source>
</evidence>
<dbReference type="eggNOG" id="COG0270">
    <property type="taxonomic scope" value="Bacteria"/>
</dbReference>
<organism evidence="7 8">
    <name type="scientific">Lachnoanaerobaculum saburreum DSM 3986</name>
    <dbReference type="NCBI Taxonomy" id="887325"/>
    <lineage>
        <taxon>Bacteria</taxon>
        <taxon>Bacillati</taxon>
        <taxon>Bacillota</taxon>
        <taxon>Clostridia</taxon>
        <taxon>Lachnospirales</taxon>
        <taxon>Lachnospiraceae</taxon>
        <taxon>Lachnoanaerobaculum</taxon>
    </lineage>
</organism>
<dbReference type="PANTHER" id="PTHR10629:SF52">
    <property type="entry name" value="DNA (CYTOSINE-5)-METHYLTRANSFERASE 1"/>
    <property type="match status" value="1"/>
</dbReference>
<protein>
    <recommendedName>
        <fullName evidence="1">DNA (cytosine-5-)-methyltransferase</fullName>
        <ecNumber evidence="1">2.1.1.37</ecNumber>
    </recommendedName>
</protein>
<dbReference type="EC" id="2.1.1.37" evidence="1"/>
<dbReference type="PRINTS" id="PR00105">
    <property type="entry name" value="C5METTRFRASE"/>
</dbReference>
<dbReference type="HOGENOM" id="CLU_006958_13_0_9"/>
<keyword evidence="3 6" id="KW-0808">Transferase</keyword>
<keyword evidence="2 6" id="KW-0489">Methyltransferase</keyword>
<dbReference type="PROSITE" id="PS00094">
    <property type="entry name" value="C5_MTASE_1"/>
    <property type="match status" value="1"/>
</dbReference>
<dbReference type="GO" id="GO:0044027">
    <property type="term" value="P:negative regulation of gene expression via chromosomal CpG island methylation"/>
    <property type="evidence" value="ECO:0007669"/>
    <property type="project" value="TreeGrafter"/>
</dbReference>
<dbReference type="GO" id="GO:0003677">
    <property type="term" value="F:DNA binding"/>
    <property type="evidence" value="ECO:0007669"/>
    <property type="project" value="TreeGrafter"/>
</dbReference>
<evidence type="ECO:0000256" key="5">
    <source>
        <dbReference type="ARBA" id="ARBA00022747"/>
    </source>
</evidence>
<dbReference type="AlphaFoldDB" id="E6LK79"/>